<evidence type="ECO:0000256" key="5">
    <source>
        <dbReference type="ARBA" id="ARBA00022777"/>
    </source>
</evidence>
<evidence type="ECO:0000256" key="8">
    <source>
        <dbReference type="ARBA" id="ARBA00048679"/>
    </source>
</evidence>
<evidence type="ECO:0000259" key="9">
    <source>
        <dbReference type="PROSITE" id="PS50011"/>
    </source>
</evidence>
<keyword evidence="12" id="KW-1185">Reference proteome</keyword>
<evidence type="ECO:0000256" key="1">
    <source>
        <dbReference type="ARBA" id="ARBA00012513"/>
    </source>
</evidence>
<evidence type="ECO:0000256" key="3">
    <source>
        <dbReference type="ARBA" id="ARBA00022679"/>
    </source>
</evidence>
<dbReference type="GO" id="GO:0000226">
    <property type="term" value="P:microtubule cytoskeleton organization"/>
    <property type="evidence" value="ECO:0007669"/>
    <property type="project" value="TreeGrafter"/>
</dbReference>
<dbReference type="GO" id="GO:0005524">
    <property type="term" value="F:ATP binding"/>
    <property type="evidence" value="ECO:0007669"/>
    <property type="project" value="UniProtKB-KW"/>
</dbReference>
<evidence type="ECO:0000256" key="4">
    <source>
        <dbReference type="ARBA" id="ARBA00022741"/>
    </source>
</evidence>
<organism evidence="11 12">
    <name type="scientific">Marmota monax</name>
    <name type="common">Woodchuck</name>
    <dbReference type="NCBI Taxonomy" id="9995"/>
    <lineage>
        <taxon>Eukaryota</taxon>
        <taxon>Metazoa</taxon>
        <taxon>Chordata</taxon>
        <taxon>Craniata</taxon>
        <taxon>Vertebrata</taxon>
        <taxon>Euteleostomi</taxon>
        <taxon>Mammalia</taxon>
        <taxon>Eutheria</taxon>
        <taxon>Euarchontoglires</taxon>
        <taxon>Glires</taxon>
        <taxon>Rodentia</taxon>
        <taxon>Sciuromorpha</taxon>
        <taxon>Sciuridae</taxon>
        <taxon>Xerinae</taxon>
        <taxon>Marmotini</taxon>
        <taxon>Marmota</taxon>
    </lineage>
</organism>
<keyword evidence="5" id="KW-0418">Kinase</keyword>
<keyword evidence="3" id="KW-0808">Transferase</keyword>
<comment type="catalytic activity">
    <reaction evidence="8">
        <text>L-seryl-[protein] + ATP = O-phospho-L-seryl-[protein] + ADP + H(+)</text>
        <dbReference type="Rhea" id="RHEA:17989"/>
        <dbReference type="Rhea" id="RHEA-COMP:9863"/>
        <dbReference type="Rhea" id="RHEA-COMP:11604"/>
        <dbReference type="ChEBI" id="CHEBI:15378"/>
        <dbReference type="ChEBI" id="CHEBI:29999"/>
        <dbReference type="ChEBI" id="CHEBI:30616"/>
        <dbReference type="ChEBI" id="CHEBI:83421"/>
        <dbReference type="ChEBI" id="CHEBI:456216"/>
        <dbReference type="EC" id="2.7.11.1"/>
    </reaction>
</comment>
<evidence type="ECO:0000313" key="12">
    <source>
        <dbReference type="Proteomes" id="UP000335636"/>
    </source>
</evidence>
<keyword evidence="2" id="KW-0723">Serine/threonine-protein kinase</keyword>
<dbReference type="EMBL" id="CABDUW010000129">
    <property type="protein sequence ID" value="VTJ59725.1"/>
    <property type="molecule type" value="Genomic_DNA"/>
</dbReference>
<dbReference type="PROSITE" id="PS50011">
    <property type="entry name" value="PROTEIN_KINASE_DOM"/>
    <property type="match status" value="1"/>
</dbReference>
<dbReference type="Proteomes" id="UP000662637">
    <property type="component" value="Unassembled WGS sequence"/>
</dbReference>
<dbReference type="PROSITE" id="PS00108">
    <property type="entry name" value="PROTEIN_KINASE_ST"/>
    <property type="match status" value="1"/>
</dbReference>
<feature type="domain" description="Protein kinase" evidence="9">
    <location>
        <begin position="1"/>
        <end position="161"/>
    </location>
</feature>
<dbReference type="PANTHER" id="PTHR24346">
    <property type="entry name" value="MAP/MICROTUBULE AFFINITY-REGULATING KINASE"/>
    <property type="match status" value="1"/>
</dbReference>
<name>A0A5E4ARC2_MARMO</name>
<protein>
    <recommendedName>
        <fullName evidence="1">non-specific serine/threonine protein kinase</fullName>
        <ecNumber evidence="1">2.7.11.1</ecNumber>
    </recommendedName>
</protein>
<reference evidence="11 12" key="1">
    <citation type="submission" date="2019-04" db="EMBL/GenBank/DDBJ databases">
        <authorList>
            <person name="Alioto T."/>
            <person name="Alioto T."/>
        </authorList>
    </citation>
    <scope>NUCLEOTIDE SEQUENCE [LARGE SCALE GENOMIC DNA]</scope>
</reference>
<keyword evidence="6" id="KW-0067">ATP-binding</keyword>
<gene>
    <name evidence="10" type="ORF">GHT09_013841</name>
    <name evidence="11" type="ORF">MONAX_5E011233</name>
</gene>
<comment type="catalytic activity">
    <reaction evidence="7">
        <text>L-threonyl-[protein] + ATP = O-phospho-L-threonyl-[protein] + ADP + H(+)</text>
        <dbReference type="Rhea" id="RHEA:46608"/>
        <dbReference type="Rhea" id="RHEA-COMP:11060"/>
        <dbReference type="Rhea" id="RHEA-COMP:11605"/>
        <dbReference type="ChEBI" id="CHEBI:15378"/>
        <dbReference type="ChEBI" id="CHEBI:30013"/>
        <dbReference type="ChEBI" id="CHEBI:30616"/>
        <dbReference type="ChEBI" id="CHEBI:61977"/>
        <dbReference type="ChEBI" id="CHEBI:456216"/>
        <dbReference type="EC" id="2.7.11.1"/>
    </reaction>
</comment>
<dbReference type="InterPro" id="IPR000719">
    <property type="entry name" value="Prot_kinase_dom"/>
</dbReference>
<sequence length="161" mass="18205">MQVGDSYCPHPRGRWHTGEGMFRQIPYAICYCHKKGIAHRDLKLENILVDVGGNIKIVDFGLDNRFMAEQKLDAICGTLPYCALELYQWEGYDSPTVDIWSLGIVLFFMVIGCPPPFNGITFLQLKEQILHARYSIPSPASTEVQSVISQLLTIHPRRGPL</sequence>
<dbReference type="PANTHER" id="PTHR24346:SF3">
    <property type="entry name" value="GENE 10662-RELATED"/>
    <property type="match status" value="1"/>
</dbReference>
<dbReference type="EMBL" id="WJEC01003198">
    <property type="protein sequence ID" value="KAF7475361.1"/>
    <property type="molecule type" value="Genomic_DNA"/>
</dbReference>
<dbReference type="GO" id="GO:0035556">
    <property type="term" value="P:intracellular signal transduction"/>
    <property type="evidence" value="ECO:0007669"/>
    <property type="project" value="TreeGrafter"/>
</dbReference>
<dbReference type="InterPro" id="IPR008271">
    <property type="entry name" value="Ser/Thr_kinase_AS"/>
</dbReference>
<dbReference type="SMART" id="SM00220">
    <property type="entry name" value="S_TKc"/>
    <property type="match status" value="1"/>
</dbReference>
<reference evidence="10" key="2">
    <citation type="submission" date="2020-08" db="EMBL/GenBank/DDBJ databases">
        <authorList>
            <person name="Shumante A."/>
            <person name="Zimin A.V."/>
            <person name="Puiu D."/>
            <person name="Salzberg S.L."/>
        </authorList>
    </citation>
    <scope>NUCLEOTIDE SEQUENCE</scope>
    <source>
        <strain evidence="10">WC2-LM</strain>
        <tissue evidence="10">Liver</tissue>
    </source>
</reference>
<keyword evidence="4" id="KW-0547">Nucleotide-binding</keyword>
<dbReference type="Gene3D" id="1.10.510.10">
    <property type="entry name" value="Transferase(Phosphotransferase) domain 1"/>
    <property type="match status" value="1"/>
</dbReference>
<dbReference type="Pfam" id="PF00069">
    <property type="entry name" value="Pkinase"/>
    <property type="match status" value="1"/>
</dbReference>
<dbReference type="AlphaFoldDB" id="A0A5E4ARC2"/>
<dbReference type="GO" id="GO:0050321">
    <property type="term" value="F:tau-protein kinase activity"/>
    <property type="evidence" value="ECO:0007669"/>
    <property type="project" value="TreeGrafter"/>
</dbReference>
<dbReference type="GO" id="GO:0005737">
    <property type="term" value="C:cytoplasm"/>
    <property type="evidence" value="ECO:0007669"/>
    <property type="project" value="TreeGrafter"/>
</dbReference>
<evidence type="ECO:0000256" key="6">
    <source>
        <dbReference type="ARBA" id="ARBA00022840"/>
    </source>
</evidence>
<dbReference type="SUPFAM" id="SSF56112">
    <property type="entry name" value="Protein kinase-like (PK-like)"/>
    <property type="match status" value="1"/>
</dbReference>
<evidence type="ECO:0000256" key="7">
    <source>
        <dbReference type="ARBA" id="ARBA00047899"/>
    </source>
</evidence>
<evidence type="ECO:0000256" key="2">
    <source>
        <dbReference type="ARBA" id="ARBA00022527"/>
    </source>
</evidence>
<proteinExistence type="predicted"/>
<dbReference type="InterPro" id="IPR011009">
    <property type="entry name" value="Kinase-like_dom_sf"/>
</dbReference>
<evidence type="ECO:0000313" key="11">
    <source>
        <dbReference type="EMBL" id="VTJ59725.1"/>
    </source>
</evidence>
<evidence type="ECO:0000313" key="10">
    <source>
        <dbReference type="EMBL" id="KAF7475361.1"/>
    </source>
</evidence>
<dbReference type="EC" id="2.7.11.1" evidence="1"/>
<accession>A0A5E4ARC2</accession>
<dbReference type="Proteomes" id="UP000335636">
    <property type="component" value="Unassembled WGS sequence"/>
</dbReference>